<gene>
    <name evidence="2" type="ORF">SAMN02745138_02247</name>
</gene>
<dbReference type="RefSeq" id="WP_072851848.1">
    <property type="nucleotide sequence ID" value="NZ_FRAH01000042.1"/>
</dbReference>
<evidence type="ECO:0000313" key="3">
    <source>
        <dbReference type="Proteomes" id="UP000183975"/>
    </source>
</evidence>
<dbReference type="SUPFAM" id="SSF160631">
    <property type="entry name" value="SMI1/KNR4-like"/>
    <property type="match status" value="1"/>
</dbReference>
<dbReference type="InterPro" id="IPR037883">
    <property type="entry name" value="Knr4/Smi1-like_sf"/>
</dbReference>
<reference evidence="2 3" key="1">
    <citation type="submission" date="2016-11" db="EMBL/GenBank/DDBJ databases">
        <authorList>
            <person name="Jaros S."/>
            <person name="Januszkiewicz K."/>
            <person name="Wedrychowicz H."/>
        </authorList>
    </citation>
    <scope>NUCLEOTIDE SEQUENCE [LARGE SCALE GENOMIC DNA]</scope>
    <source>
        <strain evidence="2 3">DSM 14214</strain>
    </source>
</reference>
<dbReference type="InterPro" id="IPR018958">
    <property type="entry name" value="Knr4/Smi1-like_dom"/>
</dbReference>
<keyword evidence="3" id="KW-1185">Reference proteome</keyword>
<dbReference type="AlphaFoldDB" id="A0A1M6UV52"/>
<evidence type="ECO:0000259" key="1">
    <source>
        <dbReference type="Pfam" id="PF09346"/>
    </source>
</evidence>
<sequence>MDLIKQIYLLFDNFKDEKCFAHNGYHPDWRPNWNEKIEDELKLIQEHSPIPLPDDYCEIFRAFGGGGIEDGRPNWAIPDMSFWAWAGIKDFNDCFDFFKKCPNALPIGDDIGDMMYMLIQSEEENGIYMSEKSLFWHKEYRTKIASSFTELFTDAEVQRKFRNYFNYGYDKGTDGR</sequence>
<dbReference type="Gene3D" id="3.40.1580.10">
    <property type="entry name" value="SMI1/KNR4-like"/>
    <property type="match status" value="1"/>
</dbReference>
<accession>A0A1M6UV52</accession>
<dbReference type="Proteomes" id="UP000183975">
    <property type="component" value="Unassembled WGS sequence"/>
</dbReference>
<dbReference type="EMBL" id="FRAH01000042">
    <property type="protein sequence ID" value="SHK73078.1"/>
    <property type="molecule type" value="Genomic_DNA"/>
</dbReference>
<feature type="domain" description="Knr4/Smi1-like" evidence="1">
    <location>
        <begin position="38"/>
        <end position="152"/>
    </location>
</feature>
<proteinExistence type="predicted"/>
<organism evidence="2 3">
    <name type="scientific">Anaerotignum lactatifermentans DSM 14214</name>
    <dbReference type="NCBI Taxonomy" id="1121323"/>
    <lineage>
        <taxon>Bacteria</taxon>
        <taxon>Bacillati</taxon>
        <taxon>Bacillota</taxon>
        <taxon>Clostridia</taxon>
        <taxon>Lachnospirales</taxon>
        <taxon>Anaerotignaceae</taxon>
        <taxon>Anaerotignum</taxon>
    </lineage>
</organism>
<dbReference type="OrthoDB" id="5572373at2"/>
<protein>
    <submittedName>
        <fullName evidence="2">SMI1 / KNR4 family (SUKH-1)</fullName>
    </submittedName>
</protein>
<evidence type="ECO:0000313" key="2">
    <source>
        <dbReference type="EMBL" id="SHK73078.1"/>
    </source>
</evidence>
<name>A0A1M6UV52_9FIRM</name>
<dbReference type="Pfam" id="PF09346">
    <property type="entry name" value="SMI1_KNR4"/>
    <property type="match status" value="1"/>
</dbReference>